<protein>
    <recommendedName>
        <fullName evidence="4">Lipocalin-like domain-containing protein</fullName>
    </recommendedName>
</protein>
<name>A0A504JGX6_9FLAO</name>
<feature type="signal peptide" evidence="1">
    <location>
        <begin position="1"/>
        <end position="21"/>
    </location>
</feature>
<evidence type="ECO:0000313" key="3">
    <source>
        <dbReference type="Proteomes" id="UP000315540"/>
    </source>
</evidence>
<evidence type="ECO:0008006" key="4">
    <source>
        <dbReference type="Google" id="ProtNLM"/>
    </source>
</evidence>
<dbReference type="Proteomes" id="UP000315540">
    <property type="component" value="Unassembled WGS sequence"/>
</dbReference>
<evidence type="ECO:0000256" key="1">
    <source>
        <dbReference type="SAM" id="SignalP"/>
    </source>
</evidence>
<keyword evidence="3" id="KW-1185">Reference proteome</keyword>
<dbReference type="AlphaFoldDB" id="A0A504JGX6"/>
<dbReference type="PROSITE" id="PS51257">
    <property type="entry name" value="PROKAR_LIPOPROTEIN"/>
    <property type="match status" value="1"/>
</dbReference>
<reference evidence="2 3" key="1">
    <citation type="submission" date="2019-06" db="EMBL/GenBank/DDBJ databases">
        <authorList>
            <person name="Meng X."/>
        </authorList>
    </citation>
    <scope>NUCLEOTIDE SEQUENCE [LARGE SCALE GENOMIC DNA]</scope>
    <source>
        <strain evidence="2 3">M625</strain>
    </source>
</reference>
<sequence length="158" mass="18123">MKRFLPVYVAFFAVTLLSVYSCEGNNAKTSENTIVGTWQLKQQFVNNEDGKSLEEFPLSSCEKGTTLQVLKWGRFVETSYYDGYGIGGECLKDTEETKGTWIKDKNKTYNFLYDKSNTIAFSSSKVSIEDNNTLVITITYDDRDHDYESTLKFIYTKI</sequence>
<comment type="caution">
    <text evidence="2">The sequence shown here is derived from an EMBL/GenBank/DDBJ whole genome shotgun (WGS) entry which is preliminary data.</text>
</comment>
<evidence type="ECO:0000313" key="2">
    <source>
        <dbReference type="EMBL" id="TPN87942.1"/>
    </source>
</evidence>
<feature type="chain" id="PRO_5021215206" description="Lipocalin-like domain-containing protein" evidence="1">
    <location>
        <begin position="22"/>
        <end position="158"/>
    </location>
</feature>
<proteinExistence type="predicted"/>
<accession>A0A504JGX6</accession>
<dbReference type="OrthoDB" id="1161045at2"/>
<gene>
    <name evidence="2" type="ORF">FHK87_10235</name>
</gene>
<dbReference type="RefSeq" id="WP_140592581.1">
    <property type="nucleotide sequence ID" value="NZ_VFWZ01000002.1"/>
</dbReference>
<dbReference type="EMBL" id="VFWZ01000002">
    <property type="protein sequence ID" value="TPN87942.1"/>
    <property type="molecule type" value="Genomic_DNA"/>
</dbReference>
<keyword evidence="1" id="KW-0732">Signal</keyword>
<organism evidence="2 3">
    <name type="scientific">Aquimarina algicola</name>
    <dbReference type="NCBI Taxonomy" id="2589995"/>
    <lineage>
        <taxon>Bacteria</taxon>
        <taxon>Pseudomonadati</taxon>
        <taxon>Bacteroidota</taxon>
        <taxon>Flavobacteriia</taxon>
        <taxon>Flavobacteriales</taxon>
        <taxon>Flavobacteriaceae</taxon>
        <taxon>Aquimarina</taxon>
    </lineage>
</organism>